<proteinExistence type="inferred from homology"/>
<dbReference type="HOGENOM" id="CLU_048240_1_1_0"/>
<feature type="transmembrane region" description="Helical" evidence="6">
    <location>
        <begin position="101"/>
        <end position="124"/>
    </location>
</feature>
<evidence type="ECO:0000313" key="8">
    <source>
        <dbReference type="Proteomes" id="UP000027059"/>
    </source>
</evidence>
<keyword evidence="4 6" id="KW-1133">Transmembrane helix</keyword>
<gene>
    <name evidence="7" type="ORF">Y981_10785</name>
</gene>
<keyword evidence="5 6" id="KW-0472">Membrane</keyword>
<feature type="transmembrane region" description="Helical" evidence="6">
    <location>
        <begin position="56"/>
        <end position="80"/>
    </location>
</feature>
<reference evidence="8" key="1">
    <citation type="submission" date="2014-02" db="EMBL/GenBank/DDBJ databases">
        <title>Complete genome sequence and comparative genomic analysis of the nitrogen-fixing bacterium Leptospirillum ferriphilum YSK.</title>
        <authorList>
            <person name="Guo X."/>
            <person name="Yin H."/>
            <person name="Liang Y."/>
            <person name="Hu Q."/>
            <person name="Ma L."/>
            <person name="Xiao Y."/>
            <person name="Zhang X."/>
            <person name="Qiu G."/>
            <person name="Liu X."/>
        </authorList>
    </citation>
    <scope>NUCLEOTIDE SEQUENCE [LARGE SCALE GENOMIC DNA]</scope>
    <source>
        <strain evidence="8">YSK</strain>
    </source>
</reference>
<evidence type="ECO:0000256" key="3">
    <source>
        <dbReference type="ARBA" id="ARBA00022692"/>
    </source>
</evidence>
<evidence type="ECO:0000256" key="5">
    <source>
        <dbReference type="ARBA" id="ARBA00023136"/>
    </source>
</evidence>
<feature type="transmembrane region" description="Helical" evidence="6">
    <location>
        <begin position="402"/>
        <end position="426"/>
    </location>
</feature>
<feature type="transmembrane region" description="Helical" evidence="6">
    <location>
        <begin position="432"/>
        <end position="453"/>
    </location>
</feature>
<feature type="transmembrane region" description="Helical" evidence="6">
    <location>
        <begin position="333"/>
        <end position="355"/>
    </location>
</feature>
<comment type="similarity">
    <text evidence="2">Belongs to the purine-cytosine permease (2.A.39) family.</text>
</comment>
<dbReference type="PANTHER" id="PTHR30569:SF0">
    <property type="entry name" value="CYTOSINE PERMEASE"/>
    <property type="match status" value="1"/>
</dbReference>
<dbReference type="InterPro" id="IPR001248">
    <property type="entry name" value="Pur-cyt_permease"/>
</dbReference>
<dbReference type="GO" id="GO:0015209">
    <property type="term" value="F:cytosine transmembrane transporter activity"/>
    <property type="evidence" value="ECO:0007669"/>
    <property type="project" value="InterPro"/>
</dbReference>
<accession>A0A059XV99</accession>
<feature type="transmembrane region" description="Helical" evidence="6">
    <location>
        <begin position="144"/>
        <end position="163"/>
    </location>
</feature>
<feature type="transmembrane region" description="Helical" evidence="6">
    <location>
        <begin position="170"/>
        <end position="188"/>
    </location>
</feature>
<evidence type="ECO:0000256" key="1">
    <source>
        <dbReference type="ARBA" id="ARBA00004141"/>
    </source>
</evidence>
<dbReference type="Pfam" id="PF02133">
    <property type="entry name" value="Transp_cyt_pur"/>
    <property type="match status" value="1"/>
</dbReference>
<keyword evidence="8" id="KW-1185">Reference proteome</keyword>
<dbReference type="AlphaFoldDB" id="A0A059XV99"/>
<dbReference type="EMBL" id="CP007243">
    <property type="protein sequence ID" value="AIA31050.1"/>
    <property type="molecule type" value="Genomic_DNA"/>
</dbReference>
<dbReference type="InterPro" id="IPR030191">
    <property type="entry name" value="CodB"/>
</dbReference>
<reference evidence="7 8" key="2">
    <citation type="journal article" date="2015" name="Biomed. Res. Int.">
        <title>Effects of Arsenite Resistance on the Growth and Functional Gene Expression of Leptospirillum ferriphilum and Acidithiobacillus thiooxidans in Pure Culture and Coculture.</title>
        <authorList>
            <person name="Jiang H."/>
            <person name="Liang Y."/>
            <person name="Yin H."/>
            <person name="Xiao Y."/>
            <person name="Guo X."/>
            <person name="Xu Y."/>
            <person name="Hu Q."/>
            <person name="Liu H."/>
            <person name="Liu X."/>
        </authorList>
    </citation>
    <scope>NUCLEOTIDE SEQUENCE [LARGE SCALE GENOMIC DNA]</scope>
    <source>
        <strain evidence="7 8">YSK</strain>
    </source>
</reference>
<name>A0A059XV99_9BACT</name>
<comment type="subcellular location">
    <subcellularLocation>
        <location evidence="1">Membrane</location>
        <topology evidence="1">Multi-pass membrane protein</topology>
    </subcellularLocation>
</comment>
<dbReference type="Proteomes" id="UP000027059">
    <property type="component" value="Chromosome"/>
</dbReference>
<dbReference type="Gene3D" id="1.10.4160.10">
    <property type="entry name" value="Hydantoin permease"/>
    <property type="match status" value="1"/>
</dbReference>
<dbReference type="PANTHER" id="PTHR30569">
    <property type="entry name" value="CYTOSINE TRANSPORTER CODB"/>
    <property type="match status" value="1"/>
</dbReference>
<keyword evidence="3 6" id="KW-0812">Transmembrane</keyword>
<evidence type="ECO:0000256" key="6">
    <source>
        <dbReference type="SAM" id="Phobius"/>
    </source>
</evidence>
<protein>
    <submittedName>
        <fullName evidence="7">Cytosine permease</fullName>
    </submittedName>
</protein>
<organism evidence="7 8">
    <name type="scientific">Leptospirillum ferriphilum YSK</name>
    <dbReference type="NCBI Taxonomy" id="1441628"/>
    <lineage>
        <taxon>Bacteria</taxon>
        <taxon>Pseudomonadati</taxon>
        <taxon>Nitrospirota</taxon>
        <taxon>Nitrospiria</taxon>
        <taxon>Nitrospirales</taxon>
        <taxon>Nitrospiraceae</taxon>
        <taxon>Leptospirillum</taxon>
    </lineage>
</organism>
<evidence type="ECO:0000256" key="2">
    <source>
        <dbReference type="ARBA" id="ARBA00008974"/>
    </source>
</evidence>
<feature type="transmembrane region" description="Helical" evidence="6">
    <location>
        <begin position="208"/>
        <end position="228"/>
    </location>
</feature>
<sequence>MQEESGQHLERTGIRPVSPGDRTYGFFDLFWNWFGDGANASSWYFGGLLALSGVSILFWNTFFWTPLIILPWATLAYMAYRTGGTTVVLARPALGVTGGSLFLGVAETVVQIGWTTVTTYIGAVSLVQIWNGGEGTADPSSGKAALIFPVALIALLQGAVATLGPKAIRILKWIASLLLLGFGGVETYEVLSRWDLSRILSYGKSAPVFTPMQLLDISFINIWTWLQVGDFARLSKNPRVAVWASWLGIWSGQAWFVLVGAVGVIGLGLATGHSSPQDSDPARLMGHLGLSGVALSVIFLSSVSVSSSNLYGAGMAFDALWTGSGKTPHSRKALGVVSLIQIVTSFLPLFFASFISYFTSFLSTIGGIFIPLWSLVLTDYLWYRKRQLDVPSLYDLSPGSRYWGRGGFHPPGFLALGLGIAFYYLFPRMAPAVVQSVGVTFPTILWTGGVYFLSLRWRGEEQLCRIKLPADEGEENG</sequence>
<feature type="transmembrane region" description="Helical" evidence="6">
    <location>
        <begin position="361"/>
        <end position="382"/>
    </location>
</feature>
<dbReference type="KEGG" id="lfp:Y981_10785"/>
<evidence type="ECO:0000313" key="7">
    <source>
        <dbReference type="EMBL" id="AIA31050.1"/>
    </source>
</evidence>
<dbReference type="GO" id="GO:0005886">
    <property type="term" value="C:plasma membrane"/>
    <property type="evidence" value="ECO:0007669"/>
    <property type="project" value="TreeGrafter"/>
</dbReference>
<feature type="transmembrane region" description="Helical" evidence="6">
    <location>
        <begin position="290"/>
        <end position="312"/>
    </location>
</feature>
<evidence type="ECO:0000256" key="4">
    <source>
        <dbReference type="ARBA" id="ARBA00022989"/>
    </source>
</evidence>
<feature type="transmembrane region" description="Helical" evidence="6">
    <location>
        <begin position="240"/>
        <end position="270"/>
    </location>
</feature>